<organism evidence="2">
    <name type="scientific">viral metagenome</name>
    <dbReference type="NCBI Taxonomy" id="1070528"/>
    <lineage>
        <taxon>unclassified sequences</taxon>
        <taxon>metagenomes</taxon>
        <taxon>organismal metagenomes</taxon>
    </lineage>
</organism>
<feature type="coiled-coil region" evidence="1">
    <location>
        <begin position="56"/>
        <end position="105"/>
    </location>
</feature>
<evidence type="ECO:0000256" key="1">
    <source>
        <dbReference type="SAM" id="Coils"/>
    </source>
</evidence>
<sequence>MSSQEADLDLDIEVDLSGYSPDERLHILRLGVFLHENGRDFWTQHKAPSLSDDFEMVKMKEEVDRMKQRVHEVREEEFLKAERRVEDYRRECEERRRECEAERARCDRLIQGINGEVERASASRVTDMEKQMAELKAKNDWYFSMYEDKSKGKNYEEELYPRLLDYNDRHMNSVWTITHVGSVLSEKTDFHFRHKELELVVLLDTKNNLPTNPVANTADFERDVLRKETNAVGGIMLANGNICNKKRFELNKIKGGKHLMFVSGFDRDNVAFVFMLLDWLVELAQAKSDEAVQRSTMQKILITAYRKELAQMDALDRARKASQRAVDDIVADYQAYFNEDIEMASKADEVGQSSVRVKEKTSTEVVNIEALEEGRRVIGARSKYYLAYDAPEPCLQYFKSNYARKQKMMQLQMECPEE</sequence>
<name>A0A6C0M1H8_9ZZZZ</name>
<proteinExistence type="predicted"/>
<evidence type="ECO:0000313" key="2">
    <source>
        <dbReference type="EMBL" id="QHU36188.1"/>
    </source>
</evidence>
<keyword evidence="1" id="KW-0175">Coiled coil</keyword>
<dbReference type="EMBL" id="MN740633">
    <property type="protein sequence ID" value="QHU36188.1"/>
    <property type="molecule type" value="Genomic_DNA"/>
</dbReference>
<dbReference type="AlphaFoldDB" id="A0A6C0M1H8"/>
<protein>
    <submittedName>
        <fullName evidence="2">Uncharacterized protein</fullName>
    </submittedName>
</protein>
<accession>A0A6C0M1H8</accession>
<reference evidence="2" key="1">
    <citation type="journal article" date="2020" name="Nature">
        <title>Giant virus diversity and host interactions through global metagenomics.</title>
        <authorList>
            <person name="Schulz F."/>
            <person name="Roux S."/>
            <person name="Paez-Espino D."/>
            <person name="Jungbluth S."/>
            <person name="Walsh D.A."/>
            <person name="Denef V.J."/>
            <person name="McMahon K.D."/>
            <person name="Konstantinidis K.T."/>
            <person name="Eloe-Fadrosh E.A."/>
            <person name="Kyrpides N.C."/>
            <person name="Woyke T."/>
        </authorList>
    </citation>
    <scope>NUCLEOTIDE SEQUENCE</scope>
    <source>
        <strain evidence="2">GVMAG-S-1035124-57</strain>
    </source>
</reference>